<dbReference type="InterPro" id="IPR006171">
    <property type="entry name" value="TOPRIM_dom"/>
</dbReference>
<dbReference type="PATRIC" id="fig|1618675.3.peg.128"/>
<protein>
    <recommendedName>
        <fullName evidence="12 13">DNA primase</fullName>
        <ecNumber evidence="12">2.7.7.101</ecNumber>
    </recommendedName>
</protein>
<dbReference type="SMART" id="SM00400">
    <property type="entry name" value="ZnF_CHCC"/>
    <property type="match status" value="1"/>
</dbReference>
<keyword evidence="3 12" id="KW-0808">Transferase</keyword>
<keyword evidence="8 12" id="KW-0862">Zinc</keyword>
<feature type="compositionally biased region" description="Basic and acidic residues" evidence="15">
    <location>
        <begin position="483"/>
        <end position="495"/>
    </location>
</feature>
<keyword evidence="11 12" id="KW-0804">Transcription</keyword>
<evidence type="ECO:0000256" key="12">
    <source>
        <dbReference type="HAMAP-Rule" id="MF_00974"/>
    </source>
</evidence>
<dbReference type="InterPro" id="IPR050219">
    <property type="entry name" value="DnaG_primase"/>
</dbReference>
<comment type="cofactor">
    <cofactor evidence="12 13 14">
        <name>Zn(2+)</name>
        <dbReference type="ChEBI" id="CHEBI:29105"/>
    </cofactor>
    <text evidence="12 13 14">Binds 1 zinc ion per monomer.</text>
</comment>
<evidence type="ECO:0000256" key="5">
    <source>
        <dbReference type="ARBA" id="ARBA00022705"/>
    </source>
</evidence>
<name>A0A0G1VNA4_9BACT</name>
<dbReference type="AlphaFoldDB" id="A0A0G1VNA4"/>
<dbReference type="GO" id="GO:0000428">
    <property type="term" value="C:DNA-directed RNA polymerase complex"/>
    <property type="evidence" value="ECO:0007669"/>
    <property type="project" value="UniProtKB-KW"/>
</dbReference>
<keyword evidence="9" id="KW-0460">Magnesium</keyword>
<evidence type="ECO:0000256" key="2">
    <source>
        <dbReference type="ARBA" id="ARBA00022515"/>
    </source>
</evidence>
<dbReference type="Pfam" id="PF13155">
    <property type="entry name" value="Toprim_2"/>
    <property type="match status" value="1"/>
</dbReference>
<feature type="region of interest" description="Disordered" evidence="15">
    <location>
        <begin position="474"/>
        <end position="495"/>
    </location>
</feature>
<dbReference type="InterPro" id="IPR013264">
    <property type="entry name" value="DNAG_N"/>
</dbReference>
<dbReference type="PANTHER" id="PTHR30313:SF2">
    <property type="entry name" value="DNA PRIMASE"/>
    <property type="match status" value="1"/>
</dbReference>
<evidence type="ECO:0000256" key="8">
    <source>
        <dbReference type="ARBA" id="ARBA00022833"/>
    </source>
</evidence>
<dbReference type="Pfam" id="PF01807">
    <property type="entry name" value="Zn_ribbon_DnaG"/>
    <property type="match status" value="1"/>
</dbReference>
<keyword evidence="2 12" id="KW-0639">Primosome</keyword>
<accession>A0A0G1VNA4</accession>
<dbReference type="SUPFAM" id="SSF56731">
    <property type="entry name" value="DNA primase core"/>
    <property type="match status" value="1"/>
</dbReference>
<dbReference type="PANTHER" id="PTHR30313">
    <property type="entry name" value="DNA PRIMASE"/>
    <property type="match status" value="1"/>
</dbReference>
<keyword evidence="4 12" id="KW-0548">Nucleotidyltransferase</keyword>
<dbReference type="InterPro" id="IPR037068">
    <property type="entry name" value="DNA_primase_core_N_sf"/>
</dbReference>
<comment type="similarity">
    <text evidence="12 13">Belongs to the DnaG primase family.</text>
</comment>
<dbReference type="GO" id="GO:0003677">
    <property type="term" value="F:DNA binding"/>
    <property type="evidence" value="ECO:0007669"/>
    <property type="project" value="UniProtKB-KW"/>
</dbReference>
<evidence type="ECO:0000256" key="10">
    <source>
        <dbReference type="ARBA" id="ARBA00023125"/>
    </source>
</evidence>
<keyword evidence="7 12" id="KW-0863">Zinc-finger</keyword>
<comment type="catalytic activity">
    <reaction evidence="12">
        <text>ssDNA + n NTP = ssDNA/pppN(pN)n-1 hybrid + (n-1) diphosphate.</text>
        <dbReference type="EC" id="2.7.7.101"/>
    </reaction>
</comment>
<sequence>MHADRSAQAGAQRAFPTRRVNSLRCRNALVYARVHNVGMSYTVQKIKDKLSIVDVVSQYVKLERNGANFRARCPFHAERTPSFFVSPDRGTYHCFGCDAGGDIFTFVEQIEGLDFKGALKILAEKAGVEIVYEHPGAGGREKKDESTRLFELLETAAIFYTSRLNEPVEKYLKERGINNETIRTFRLGLAGSAWSECSEYLRERTFTDKEIVDAGVAKLSPLGKGDKGLIDKFRNRIMFPIADSAGRIVGFSGRIFGSEAHPDAPKYLNSPETLLFRKSRVLHGFDRAKQAMRKHNCAILVEGQMDLLASNQAGWTNTVAASGTAFTPEHAALIRRIADNLVIALDPDEAGLKAAARAARTALHAGLNVKVAEASDGLDPADLIQKKGANSWRDSIREAKDIITFLLDVLEKHAKSTDQFRRSVESVVLPFLSDVSSPIARESYLREIARRLSVSESAVAEALAKVPVAREASATGASINTGDSRKERSSFARKPMDHGRAKQAYAIFLWQQSLEKPIVNINKFAKDLSEALGVEAFSVLGTLSEDEKESLRFRAESMYGKNTTLKREVEALLHVISHERLSADLREATAALKNAEVTGNEEDVAVYMSVCKLLTARIAQLHEPV</sequence>
<dbReference type="EMBL" id="LCPV01000008">
    <property type="protein sequence ID" value="KKW07760.1"/>
    <property type="molecule type" value="Genomic_DNA"/>
</dbReference>
<dbReference type="GO" id="GO:0006269">
    <property type="term" value="P:DNA replication, synthesis of primer"/>
    <property type="evidence" value="ECO:0007669"/>
    <property type="project" value="UniProtKB-UniRule"/>
</dbReference>
<organism evidence="17 18">
    <name type="scientific">Candidatus Kaiserbacteria bacterium GW2011_GWC2_49_12</name>
    <dbReference type="NCBI Taxonomy" id="1618675"/>
    <lineage>
        <taxon>Bacteria</taxon>
        <taxon>Candidatus Kaiseribacteriota</taxon>
    </lineage>
</organism>
<dbReference type="GO" id="GO:0003899">
    <property type="term" value="F:DNA-directed RNA polymerase activity"/>
    <property type="evidence" value="ECO:0007669"/>
    <property type="project" value="UniProtKB-UniRule"/>
</dbReference>
<evidence type="ECO:0000256" key="6">
    <source>
        <dbReference type="ARBA" id="ARBA00022723"/>
    </source>
</evidence>
<dbReference type="Gene3D" id="3.40.1360.10">
    <property type="match status" value="1"/>
</dbReference>
<evidence type="ECO:0000259" key="16">
    <source>
        <dbReference type="PROSITE" id="PS50880"/>
    </source>
</evidence>
<evidence type="ECO:0000313" key="17">
    <source>
        <dbReference type="EMBL" id="KKW07760.1"/>
    </source>
</evidence>
<comment type="function">
    <text evidence="12 13">RNA polymerase that catalyzes the synthesis of short RNA molecules used as primers for DNA polymerase during DNA replication.</text>
</comment>
<dbReference type="PIRSF" id="PIRSF002811">
    <property type="entry name" value="DnaG"/>
    <property type="match status" value="1"/>
</dbReference>
<comment type="subunit">
    <text evidence="12">Monomer. Interacts with DnaB.</text>
</comment>
<keyword evidence="5 12" id="KW-0235">DNA replication</keyword>
<evidence type="ECO:0000256" key="1">
    <source>
        <dbReference type="ARBA" id="ARBA00022478"/>
    </source>
</evidence>
<evidence type="ECO:0000256" key="13">
    <source>
        <dbReference type="PIRNR" id="PIRNR002811"/>
    </source>
</evidence>
<comment type="caution">
    <text evidence="17">The sequence shown here is derived from an EMBL/GenBank/DDBJ whole genome shotgun (WGS) entry which is preliminary data.</text>
</comment>
<feature type="zinc finger region" description="CHC2-type" evidence="12 14">
    <location>
        <begin position="73"/>
        <end position="97"/>
    </location>
</feature>
<dbReference type="InterPro" id="IPR034151">
    <property type="entry name" value="TOPRIM_DnaG_bac"/>
</dbReference>
<dbReference type="SUPFAM" id="SSF57783">
    <property type="entry name" value="Zinc beta-ribbon"/>
    <property type="match status" value="1"/>
</dbReference>
<dbReference type="InterPro" id="IPR019475">
    <property type="entry name" value="DNA_primase_DnaB-bd"/>
</dbReference>
<comment type="domain">
    <text evidence="12">Contains an N-terminal zinc-binding domain, a central core domain that contains the primase activity, and a C-terminal DnaB-binding domain.</text>
</comment>
<evidence type="ECO:0000256" key="14">
    <source>
        <dbReference type="PIRSR" id="PIRSR002811-1"/>
    </source>
</evidence>
<dbReference type="InterPro" id="IPR030846">
    <property type="entry name" value="DnaG_bac"/>
</dbReference>
<dbReference type="CDD" id="cd03364">
    <property type="entry name" value="TOPRIM_DnaG_primases"/>
    <property type="match status" value="1"/>
</dbReference>
<evidence type="ECO:0000256" key="11">
    <source>
        <dbReference type="ARBA" id="ARBA00023163"/>
    </source>
</evidence>
<evidence type="ECO:0000256" key="15">
    <source>
        <dbReference type="SAM" id="MobiDB-lite"/>
    </source>
</evidence>
<evidence type="ECO:0000256" key="3">
    <source>
        <dbReference type="ARBA" id="ARBA00022679"/>
    </source>
</evidence>
<dbReference type="HAMAP" id="MF_00974">
    <property type="entry name" value="DNA_primase_DnaG"/>
    <property type="match status" value="1"/>
</dbReference>
<evidence type="ECO:0000256" key="9">
    <source>
        <dbReference type="ARBA" id="ARBA00022842"/>
    </source>
</evidence>
<dbReference type="InterPro" id="IPR002694">
    <property type="entry name" value="Znf_CHC2"/>
</dbReference>
<dbReference type="FunFam" id="3.90.580.10:FF:000001">
    <property type="entry name" value="DNA primase"/>
    <property type="match status" value="1"/>
</dbReference>
<feature type="domain" description="Toprim" evidence="16">
    <location>
        <begin position="296"/>
        <end position="377"/>
    </location>
</feature>
<reference evidence="17 18" key="1">
    <citation type="journal article" date="2015" name="Nature">
        <title>rRNA introns, odd ribosomes, and small enigmatic genomes across a large radiation of phyla.</title>
        <authorList>
            <person name="Brown C.T."/>
            <person name="Hug L.A."/>
            <person name="Thomas B.C."/>
            <person name="Sharon I."/>
            <person name="Castelle C.J."/>
            <person name="Singh A."/>
            <person name="Wilkins M.J."/>
            <person name="Williams K.H."/>
            <person name="Banfield J.F."/>
        </authorList>
    </citation>
    <scope>NUCLEOTIDE SEQUENCE [LARGE SCALE GENOMIC DNA]</scope>
</reference>
<evidence type="ECO:0000256" key="4">
    <source>
        <dbReference type="ARBA" id="ARBA00022695"/>
    </source>
</evidence>
<dbReference type="PROSITE" id="PS50880">
    <property type="entry name" value="TOPRIM"/>
    <property type="match status" value="1"/>
</dbReference>
<dbReference type="EC" id="2.7.7.101" evidence="12"/>
<keyword evidence="6 12" id="KW-0479">Metal-binding</keyword>
<dbReference type="Gene3D" id="3.90.580.10">
    <property type="entry name" value="Zinc finger, CHC2-type domain"/>
    <property type="match status" value="1"/>
</dbReference>
<evidence type="ECO:0000256" key="7">
    <source>
        <dbReference type="ARBA" id="ARBA00022771"/>
    </source>
</evidence>
<keyword evidence="10 12" id="KW-0238">DNA-binding</keyword>
<dbReference type="NCBIfam" id="TIGR01391">
    <property type="entry name" value="dnaG"/>
    <property type="match status" value="1"/>
</dbReference>
<dbReference type="InterPro" id="IPR036977">
    <property type="entry name" value="DNA_primase_Znf_CHC2"/>
</dbReference>
<evidence type="ECO:0000313" key="18">
    <source>
        <dbReference type="Proteomes" id="UP000034589"/>
    </source>
</evidence>
<dbReference type="Pfam" id="PF10410">
    <property type="entry name" value="DnaB_bind"/>
    <property type="match status" value="1"/>
</dbReference>
<dbReference type="GO" id="GO:0005737">
    <property type="term" value="C:cytoplasm"/>
    <property type="evidence" value="ECO:0007669"/>
    <property type="project" value="TreeGrafter"/>
</dbReference>
<dbReference type="Pfam" id="PF08275">
    <property type="entry name" value="DNAG_N"/>
    <property type="match status" value="1"/>
</dbReference>
<dbReference type="GO" id="GO:1990077">
    <property type="term" value="C:primosome complex"/>
    <property type="evidence" value="ECO:0007669"/>
    <property type="project" value="UniProtKB-KW"/>
</dbReference>
<dbReference type="InterPro" id="IPR006295">
    <property type="entry name" value="DNA_primase_DnaG"/>
</dbReference>
<dbReference type="Proteomes" id="UP000034589">
    <property type="component" value="Unassembled WGS sequence"/>
</dbReference>
<proteinExistence type="inferred from homology"/>
<dbReference type="SMART" id="SM00493">
    <property type="entry name" value="TOPRIM"/>
    <property type="match status" value="1"/>
</dbReference>
<keyword evidence="1 12" id="KW-0240">DNA-directed RNA polymerase</keyword>
<dbReference type="GO" id="GO:0008270">
    <property type="term" value="F:zinc ion binding"/>
    <property type="evidence" value="ECO:0007669"/>
    <property type="project" value="UniProtKB-UniRule"/>
</dbReference>
<dbReference type="Gene3D" id="3.90.980.10">
    <property type="entry name" value="DNA primase, catalytic core, N-terminal domain"/>
    <property type="match status" value="1"/>
</dbReference>
<gene>
    <name evidence="12" type="primary">dnaG</name>
    <name evidence="17" type="ORF">UY39_C0008G0003</name>
</gene>